<keyword evidence="1" id="KW-1133">Transmembrane helix</keyword>
<sequence length="77" mass="8511">MQRIGSFMVVIGILAIILGFFNYVPKILMWIYQWGEGVAWSIKIGLIVLGGLLYLLAGKSPEQVESSSAEQNDTAQH</sequence>
<evidence type="ECO:0000256" key="1">
    <source>
        <dbReference type="SAM" id="Phobius"/>
    </source>
</evidence>
<dbReference type="Proteomes" id="UP000254893">
    <property type="component" value="Unassembled WGS sequence"/>
</dbReference>
<dbReference type="AlphaFoldDB" id="A0A380BKY9"/>
<accession>A0A380BKY9</accession>
<protein>
    <submittedName>
        <fullName evidence="2">Uncharacterized protein</fullName>
    </submittedName>
</protein>
<feature type="transmembrane region" description="Helical" evidence="1">
    <location>
        <begin position="38"/>
        <end position="57"/>
    </location>
</feature>
<name>A0A380BKY9_SPHSI</name>
<dbReference type="RefSeq" id="WP_115169459.1">
    <property type="nucleotide sequence ID" value="NZ_UGYW01000002.1"/>
</dbReference>
<evidence type="ECO:0000313" key="2">
    <source>
        <dbReference type="EMBL" id="SUJ03091.1"/>
    </source>
</evidence>
<keyword evidence="1" id="KW-0472">Membrane</keyword>
<evidence type="ECO:0000313" key="3">
    <source>
        <dbReference type="Proteomes" id="UP000254893"/>
    </source>
</evidence>
<proteinExistence type="predicted"/>
<feature type="transmembrane region" description="Helical" evidence="1">
    <location>
        <begin position="7"/>
        <end position="32"/>
    </location>
</feature>
<organism evidence="2 3">
    <name type="scientific">Sphingobacterium spiritivorum</name>
    <name type="common">Flavobacterium spiritivorum</name>
    <dbReference type="NCBI Taxonomy" id="258"/>
    <lineage>
        <taxon>Bacteria</taxon>
        <taxon>Pseudomonadati</taxon>
        <taxon>Bacteroidota</taxon>
        <taxon>Sphingobacteriia</taxon>
        <taxon>Sphingobacteriales</taxon>
        <taxon>Sphingobacteriaceae</taxon>
        <taxon>Sphingobacterium</taxon>
    </lineage>
</organism>
<dbReference type="EMBL" id="UGYW01000002">
    <property type="protein sequence ID" value="SUJ03091.1"/>
    <property type="molecule type" value="Genomic_DNA"/>
</dbReference>
<keyword evidence="1" id="KW-0812">Transmembrane</keyword>
<gene>
    <name evidence="2" type="ORF">NCTC11388_01208</name>
</gene>
<reference evidence="2 3" key="1">
    <citation type="submission" date="2018-06" db="EMBL/GenBank/DDBJ databases">
        <authorList>
            <consortium name="Pathogen Informatics"/>
            <person name="Doyle S."/>
        </authorList>
    </citation>
    <scope>NUCLEOTIDE SEQUENCE [LARGE SCALE GENOMIC DNA]</scope>
    <source>
        <strain evidence="2 3">NCTC11388</strain>
    </source>
</reference>